<protein>
    <submittedName>
        <fullName evidence="2">K+-transporting ATPase KdpF subunit</fullName>
    </submittedName>
</protein>
<feature type="transmembrane region" description="Helical" evidence="1">
    <location>
        <begin position="6"/>
        <end position="28"/>
    </location>
</feature>
<dbReference type="RefSeq" id="WP_132122676.1">
    <property type="nucleotide sequence ID" value="NZ_SLWS01000008.1"/>
</dbReference>
<dbReference type="Pfam" id="PF09604">
    <property type="entry name" value="Potass_KdpF"/>
    <property type="match status" value="1"/>
</dbReference>
<dbReference type="GO" id="GO:0008556">
    <property type="term" value="F:P-type potassium transmembrane transporter activity"/>
    <property type="evidence" value="ECO:0007669"/>
    <property type="project" value="InterPro"/>
</dbReference>
<dbReference type="EMBL" id="SLWS01000008">
    <property type="protein sequence ID" value="TCO54886.1"/>
    <property type="molecule type" value="Genomic_DNA"/>
</dbReference>
<organism evidence="2 3">
    <name type="scientific">Actinocrispum wychmicini</name>
    <dbReference type="NCBI Taxonomy" id="1213861"/>
    <lineage>
        <taxon>Bacteria</taxon>
        <taxon>Bacillati</taxon>
        <taxon>Actinomycetota</taxon>
        <taxon>Actinomycetes</taxon>
        <taxon>Pseudonocardiales</taxon>
        <taxon>Pseudonocardiaceae</taxon>
        <taxon>Actinocrispum</taxon>
    </lineage>
</organism>
<keyword evidence="1" id="KW-0472">Membrane</keyword>
<accession>A0A4R2JDH8</accession>
<proteinExistence type="predicted"/>
<dbReference type="NCBIfam" id="TIGR02115">
    <property type="entry name" value="potass_kdpF"/>
    <property type="match status" value="1"/>
</dbReference>
<comment type="caution">
    <text evidence="2">The sequence shown here is derived from an EMBL/GenBank/DDBJ whole genome shotgun (WGS) entry which is preliminary data.</text>
</comment>
<dbReference type="AlphaFoldDB" id="A0A4R2JDH8"/>
<dbReference type="GO" id="GO:0005886">
    <property type="term" value="C:plasma membrane"/>
    <property type="evidence" value="ECO:0007669"/>
    <property type="project" value="InterPro"/>
</dbReference>
<dbReference type="Proteomes" id="UP000295680">
    <property type="component" value="Unassembled WGS sequence"/>
</dbReference>
<evidence type="ECO:0000313" key="2">
    <source>
        <dbReference type="EMBL" id="TCO54886.1"/>
    </source>
</evidence>
<name>A0A4R2JDH8_9PSEU</name>
<evidence type="ECO:0000313" key="3">
    <source>
        <dbReference type="Proteomes" id="UP000295680"/>
    </source>
</evidence>
<keyword evidence="1" id="KW-1133">Transmembrane helix</keyword>
<dbReference type="InterPro" id="IPR011726">
    <property type="entry name" value="KdpF"/>
</dbReference>
<sequence length="33" mass="3432">MSGTGAVANIVAGVLALALLVYLFIALIRPEKF</sequence>
<keyword evidence="1" id="KW-0812">Transmembrane</keyword>
<evidence type="ECO:0000256" key="1">
    <source>
        <dbReference type="SAM" id="Phobius"/>
    </source>
</evidence>
<reference evidence="2 3" key="1">
    <citation type="submission" date="2019-03" db="EMBL/GenBank/DDBJ databases">
        <title>Genomic Encyclopedia of Type Strains, Phase IV (KMG-IV): sequencing the most valuable type-strain genomes for metagenomic binning, comparative biology and taxonomic classification.</title>
        <authorList>
            <person name="Goeker M."/>
        </authorList>
    </citation>
    <scope>NUCLEOTIDE SEQUENCE [LARGE SCALE GENOMIC DNA]</scope>
    <source>
        <strain evidence="2 3">DSM 45934</strain>
    </source>
</reference>
<keyword evidence="3" id="KW-1185">Reference proteome</keyword>
<gene>
    <name evidence="2" type="ORF">EV192_108174</name>
</gene>